<dbReference type="GeneID" id="36553393"/>
<proteinExistence type="predicted"/>
<dbReference type="InterPro" id="IPR031348">
    <property type="entry name" value="PigL_N"/>
</dbReference>
<evidence type="ECO:0000313" key="5">
    <source>
        <dbReference type="Proteomes" id="UP000234275"/>
    </source>
</evidence>
<feature type="coiled-coil region" evidence="1">
    <location>
        <begin position="258"/>
        <end position="292"/>
    </location>
</feature>
<evidence type="ECO:0000256" key="2">
    <source>
        <dbReference type="SAM" id="MobiDB-lite"/>
    </source>
</evidence>
<keyword evidence="1" id="KW-0175">Coiled coil</keyword>
<feature type="compositionally biased region" description="Basic and acidic residues" evidence="2">
    <location>
        <begin position="388"/>
        <end position="403"/>
    </location>
</feature>
<dbReference type="AlphaFoldDB" id="A0A2I2G9X0"/>
<reference evidence="4 5" key="1">
    <citation type="submission" date="2016-12" db="EMBL/GenBank/DDBJ databases">
        <title>The genomes of Aspergillus section Nigri reveals drivers in fungal speciation.</title>
        <authorList>
            <consortium name="DOE Joint Genome Institute"/>
            <person name="Vesth T.C."/>
            <person name="Nybo J."/>
            <person name="Theobald S."/>
            <person name="Brandl J."/>
            <person name="Frisvad J.C."/>
            <person name="Nielsen K.F."/>
            <person name="Lyhne E.K."/>
            <person name="Kogle M.E."/>
            <person name="Kuo A."/>
            <person name="Riley R."/>
            <person name="Clum A."/>
            <person name="Nolan M."/>
            <person name="Lipzen A."/>
            <person name="Salamov A."/>
            <person name="Henrissat B."/>
            <person name="Wiebenga A."/>
            <person name="De Vries R.P."/>
            <person name="Grigoriev I.V."/>
            <person name="Mortensen U.H."/>
            <person name="Andersen M.R."/>
            <person name="Baker S.E."/>
        </authorList>
    </citation>
    <scope>NUCLEOTIDE SEQUENCE [LARGE SCALE GENOMIC DNA]</scope>
    <source>
        <strain evidence="4 5">IBT 23096</strain>
    </source>
</reference>
<feature type="domain" description="Azaphilone pigments biosynthesis cluster protein L N-terminal" evidence="3">
    <location>
        <begin position="2"/>
        <end position="208"/>
    </location>
</feature>
<dbReference type="OrthoDB" id="5068804at2759"/>
<feature type="coiled-coil region" evidence="1">
    <location>
        <begin position="32"/>
        <end position="73"/>
    </location>
</feature>
<comment type="caution">
    <text evidence="4">The sequence shown here is derived from an EMBL/GenBank/DDBJ whole genome shotgun (WGS) entry which is preliminary data.</text>
</comment>
<dbReference type="Proteomes" id="UP000234275">
    <property type="component" value="Unassembled WGS sequence"/>
</dbReference>
<organism evidence="4 5">
    <name type="scientific">Aspergillus steynii IBT 23096</name>
    <dbReference type="NCBI Taxonomy" id="1392250"/>
    <lineage>
        <taxon>Eukaryota</taxon>
        <taxon>Fungi</taxon>
        <taxon>Dikarya</taxon>
        <taxon>Ascomycota</taxon>
        <taxon>Pezizomycotina</taxon>
        <taxon>Eurotiomycetes</taxon>
        <taxon>Eurotiomycetidae</taxon>
        <taxon>Eurotiales</taxon>
        <taxon>Aspergillaceae</taxon>
        <taxon>Aspergillus</taxon>
        <taxon>Aspergillus subgen. Circumdati</taxon>
    </lineage>
</organism>
<dbReference type="STRING" id="1392250.A0A2I2G9X0"/>
<accession>A0A2I2G9X0</accession>
<name>A0A2I2G9X0_9EURO</name>
<feature type="domain" description="Azaphilone pigments biosynthesis cluster protein L N-terminal" evidence="3">
    <location>
        <begin position="246"/>
        <end position="314"/>
    </location>
</feature>
<dbReference type="RefSeq" id="XP_024704967.1">
    <property type="nucleotide sequence ID" value="XM_024845694.1"/>
</dbReference>
<feature type="region of interest" description="Disordered" evidence="2">
    <location>
        <begin position="382"/>
        <end position="412"/>
    </location>
</feature>
<dbReference type="EMBL" id="MSFO01000004">
    <property type="protein sequence ID" value="PLB49665.1"/>
    <property type="molecule type" value="Genomic_DNA"/>
</dbReference>
<gene>
    <name evidence="4" type="ORF">P170DRAFT_384859</name>
</gene>
<sequence length="424" mass="47126">MAEAFGIASGLVGLAGFAFQTSKSLYQLVESFKSSKRAIRDLRDELQSLNDVLKTLKGTAAELEDELDALKQPLLRCGRICQEFEEILKRCTSHSGVDRTSFRDWAKLRYMGGDINNLRTTLAGYKATISIALGSATFRHAAVTSNVLDEFKRMIDEATSDLQDHLHEIYENLQLLNEASEGPLSSNLDSRVIEEEKQSTEQCLDICARASEYIESLQAGMLHDSVSTRDLPAESAHKENVEPQHARKVTAAMFHDFQLKLNANSNSLESRLAELRSRLAEAQKRQKISKDEATRLEMMQEEKDSVEQCLNICADASDLAGSARINSFEDVNSADDSRQLIVSTIGDLISAKRIVTGNRSEQWLGQMSDDTIRHLSQTPRTVVGNLGESKEGASQEKNTEFHNRWGAGYPLKTKSEEGHASFSC</sequence>
<protein>
    <recommendedName>
        <fullName evidence="3">Azaphilone pigments biosynthesis cluster protein L N-terminal domain-containing protein</fullName>
    </recommendedName>
</protein>
<dbReference type="VEuPathDB" id="FungiDB:P170DRAFT_384859"/>
<dbReference type="Pfam" id="PF17111">
    <property type="entry name" value="PigL_N"/>
    <property type="match status" value="2"/>
</dbReference>
<evidence type="ECO:0000313" key="4">
    <source>
        <dbReference type="EMBL" id="PLB49665.1"/>
    </source>
</evidence>
<evidence type="ECO:0000259" key="3">
    <source>
        <dbReference type="Pfam" id="PF17111"/>
    </source>
</evidence>
<keyword evidence="5" id="KW-1185">Reference proteome</keyword>
<evidence type="ECO:0000256" key="1">
    <source>
        <dbReference type="SAM" id="Coils"/>
    </source>
</evidence>